<organism evidence="3 4">
    <name type="scientific">Acinetobacter gyllenbergii CIP 110306 = MTCC 11365</name>
    <dbReference type="NCBI Taxonomy" id="1217657"/>
    <lineage>
        <taxon>Bacteria</taxon>
        <taxon>Pseudomonadati</taxon>
        <taxon>Pseudomonadota</taxon>
        <taxon>Gammaproteobacteria</taxon>
        <taxon>Moraxellales</taxon>
        <taxon>Moraxellaceae</taxon>
        <taxon>Acinetobacter</taxon>
    </lineage>
</organism>
<dbReference type="InterPro" id="IPR050708">
    <property type="entry name" value="T6SS_VgrG/RHS"/>
</dbReference>
<sequence>MQIKKIISILLITNIVSTPVFAIGPKYVGTLPPLTVYGTPDSILDINQINSMSQTFYQDMRNGIHPIYNSTPTASVFRKGGNSNCQTPNPIRINSGEKLHEEIAFTTPWEMPLNYSQIYYSQDKKINVLNDFGISLSTTSFGQKWASNYDVLLRDAAIYAFQNKVQFTRQLPDGSFSPITELRDLGQVSNPYALPNGDIETYSVNIINRSPRMHFGFLKSRKNLHGIGWEQSTDSSTGITTITHTNGKTIKIKKVDSSTTQVTDPAGKNYTYKWDGSRLVQLIYPDNLGKKTYHYGENGANENILTGISIDGKRYATYLYNGDKAIQSGRSDGTQTYKLQYGNNYTSVTNPLGAVSKYIYTNDNKDKLTKIERSGVNNCPNSNAVTYYDNKGYVSSEVDWNGVETTYQRDSNGLLLQKKIPSKNTVTKYAWLNSPYLISKVENLTNDIVTSDTTYTYYSSTEAAKNRIKSIKTCSKIGTTTCDSISYSYAIHSNGMLKDVVINTNGKTSIYTYDVTGNLIQYKNSLDHITTYSNYDGLGNVGKVTDPNGFVTEYSYDARSRVINKKETLGSGQVRTTTYQYGTFGVTQTETNGMRETINYNDNGTIASITHGVGSSIISGQYYTYSKLGKLLRLDYKEGANTRFSMINEHNQLGWTTANKGNNGQDIRYEYDGNGNVIRQIDSLGRVTTYSYDANNHLTQEKRPDGSIIQSSYDAQGNIISVKDGKGNTTSYTYDGFGNLLTSQSPDTGLTKYSYDVDGNLIQLTRANNVITTYSYDALGRQTKAQTGTQTQAWVYDNCTNGKGRLCGTSDGISSSGYGYTKDGQVIVQAKIINGINYQTSWTYDSYGRLSSESLANNSYKISYGYDTMSRVNNVKVQIQGVDQDVVKNIAYEPYGGIKNWTYGNGLTRATSYDKDFRLIGINTDTIQKLSHSYNGNNWISSINNNLEANRTSNYSYDFLGQLTKAASAQYTESWTFDKNGNRSSRLGNTNLTTNYQTNTGNRLTSTTMTEAKNFSYDVLGNLIKKTGYGGTVDYSYDGFNRLKSIKTGTNNISYDYDVFNIRTRKNSGADNVNYIYAPDGRLLGESNSSNTNISTVYIWLYGQIIGLVRSDKLNFVHNDHLGRPEVLTNTGKAVVWKSQNTSYDSTVVKSSIGQFNIGFPGQYYDSESGLWYNWNRYYDPSVGRYTQSDPIGLAGSLNTYAYVGNNPISFVDEQGNVGIPGAAYGAIAGGIGGFISGRTVTATFAGAVAGAAVGLVMPGTSHAVGGAIGAGAASLLGQGAGNAISGKDYTDIGNYDFAAAAGAALGGAAGGPINHMIGRYGPYIRVNLIGKPLGTSGINRIPGMLLGAATEGIIVGTGEYLGSCMP</sequence>
<dbReference type="InterPro" id="IPR056823">
    <property type="entry name" value="TEN-like_YD-shell"/>
</dbReference>
<dbReference type="PRINTS" id="PR00394">
    <property type="entry name" value="RHSPROTEIN"/>
</dbReference>
<dbReference type="NCBIfam" id="TIGR01643">
    <property type="entry name" value="YD_repeat_2x"/>
    <property type="match status" value="4"/>
</dbReference>
<dbReference type="Gene3D" id="2.180.10.10">
    <property type="entry name" value="RHS repeat-associated core"/>
    <property type="match status" value="2"/>
</dbReference>
<proteinExistence type="predicted"/>
<keyword evidence="4" id="KW-1185">Reference proteome</keyword>
<dbReference type="EMBL" id="ATGG01000018">
    <property type="protein sequence ID" value="EPF80056.1"/>
    <property type="molecule type" value="Genomic_DNA"/>
</dbReference>
<dbReference type="PANTHER" id="PTHR32305:SF15">
    <property type="entry name" value="PROTEIN RHSA-RELATED"/>
    <property type="match status" value="1"/>
</dbReference>
<evidence type="ECO:0000313" key="4">
    <source>
        <dbReference type="Proteomes" id="UP000014523"/>
    </source>
</evidence>
<evidence type="ECO:0000259" key="2">
    <source>
        <dbReference type="Pfam" id="PF25023"/>
    </source>
</evidence>
<accession>A0A829HGR6</accession>
<evidence type="ECO:0000256" key="1">
    <source>
        <dbReference type="ARBA" id="ARBA00022737"/>
    </source>
</evidence>
<dbReference type="Pfam" id="PF25023">
    <property type="entry name" value="TEN_YD-shell"/>
    <property type="match status" value="2"/>
</dbReference>
<name>A0A829HGR6_9GAMM</name>
<dbReference type="InterPro" id="IPR031325">
    <property type="entry name" value="RHS_repeat"/>
</dbReference>
<feature type="domain" description="Teneurin-like YD-shell" evidence="2">
    <location>
        <begin position="625"/>
        <end position="798"/>
    </location>
</feature>
<evidence type="ECO:0000313" key="3">
    <source>
        <dbReference type="EMBL" id="EPF80056.1"/>
    </source>
</evidence>
<dbReference type="InterPro" id="IPR022385">
    <property type="entry name" value="Rhs_assc_core"/>
</dbReference>
<reference evidence="3 4" key="1">
    <citation type="submission" date="2013-06" db="EMBL/GenBank/DDBJ databases">
        <title>The Genome Sequence of Acinetobacter gyllenbergii CIP 110306.</title>
        <authorList>
            <consortium name="The Broad Institute Genome Sequencing Platform"/>
            <consortium name="The Broad Institute Genome Sequencing Center for Infectious Disease"/>
            <person name="Cerqueira G."/>
            <person name="Feldgarden M."/>
            <person name="Courvalin P."/>
            <person name="Perichon B."/>
            <person name="Grillot-Courvalin C."/>
            <person name="Clermont D."/>
            <person name="Rocha E."/>
            <person name="Yoon E.-J."/>
            <person name="Nemec A."/>
            <person name="Young S.K."/>
            <person name="Zeng Q."/>
            <person name="Gargeya S."/>
            <person name="Fitzgerald M."/>
            <person name="Abouelleil A."/>
            <person name="Alvarado L."/>
            <person name="Berlin A.M."/>
            <person name="Chapman S.B."/>
            <person name="Dewar J."/>
            <person name="Goldberg J."/>
            <person name="Griggs A."/>
            <person name="Gujja S."/>
            <person name="Hansen M."/>
            <person name="Howarth C."/>
            <person name="Imamovic A."/>
            <person name="Larimer J."/>
            <person name="McCowan C."/>
            <person name="Murphy C."/>
            <person name="Pearson M."/>
            <person name="Priest M."/>
            <person name="Roberts A."/>
            <person name="Saif S."/>
            <person name="Shea T."/>
            <person name="Sykes S."/>
            <person name="Wortman J."/>
            <person name="Nusbaum C."/>
            <person name="Birren B."/>
        </authorList>
    </citation>
    <scope>NUCLEOTIDE SEQUENCE [LARGE SCALE GENOMIC DNA]</scope>
    <source>
        <strain evidence="3 4">CIP 110306</strain>
    </source>
</reference>
<keyword evidence="1" id="KW-0677">Repeat</keyword>
<protein>
    <recommendedName>
        <fullName evidence="2">Teneurin-like YD-shell domain-containing protein</fullName>
    </recommendedName>
</protein>
<gene>
    <name evidence="3" type="ORF">F957_02437</name>
</gene>
<dbReference type="PANTHER" id="PTHR32305">
    <property type="match status" value="1"/>
</dbReference>
<dbReference type="Pfam" id="PF05593">
    <property type="entry name" value="RHS_repeat"/>
    <property type="match status" value="1"/>
</dbReference>
<dbReference type="NCBIfam" id="TIGR03696">
    <property type="entry name" value="Rhs_assc_core"/>
    <property type="match status" value="1"/>
</dbReference>
<dbReference type="InterPro" id="IPR006530">
    <property type="entry name" value="YD"/>
</dbReference>
<dbReference type="Proteomes" id="UP000014523">
    <property type="component" value="Unassembled WGS sequence"/>
</dbReference>
<feature type="domain" description="Teneurin-like YD-shell" evidence="2">
    <location>
        <begin position="922"/>
        <end position="1209"/>
    </location>
</feature>
<comment type="caution">
    <text evidence="3">The sequence shown here is derived from an EMBL/GenBank/DDBJ whole genome shotgun (WGS) entry which is preliminary data.</text>
</comment>
<dbReference type="RefSeq" id="WP_016541991.1">
    <property type="nucleotide sequence ID" value="NZ_ASQH01000013.1"/>
</dbReference>